<dbReference type="PANTHER" id="PTHR33337">
    <property type="entry name" value="GFA DOMAIN-CONTAINING PROTEIN"/>
    <property type="match status" value="1"/>
</dbReference>
<gene>
    <name evidence="6" type="ORF">A1O3_06916</name>
</gene>
<dbReference type="PROSITE" id="PS51891">
    <property type="entry name" value="CENP_V_GFA"/>
    <property type="match status" value="2"/>
</dbReference>
<dbReference type="eggNOG" id="ENOG502S13F">
    <property type="taxonomic scope" value="Eukaryota"/>
</dbReference>
<feature type="domain" description="CENP-V/GFA" evidence="5">
    <location>
        <begin position="4"/>
        <end position="125"/>
    </location>
</feature>
<reference evidence="6 7" key="1">
    <citation type="submission" date="2013-03" db="EMBL/GenBank/DDBJ databases">
        <title>The Genome Sequence of Capronia epimyces CBS 606.96.</title>
        <authorList>
            <consortium name="The Broad Institute Genomics Platform"/>
            <person name="Cuomo C."/>
            <person name="de Hoog S."/>
            <person name="Gorbushina A."/>
            <person name="Walker B."/>
            <person name="Young S.K."/>
            <person name="Zeng Q."/>
            <person name="Gargeya S."/>
            <person name="Fitzgerald M."/>
            <person name="Haas B."/>
            <person name="Abouelleil A."/>
            <person name="Allen A.W."/>
            <person name="Alvarado L."/>
            <person name="Arachchi H.M."/>
            <person name="Berlin A.M."/>
            <person name="Chapman S.B."/>
            <person name="Gainer-Dewar J."/>
            <person name="Goldberg J."/>
            <person name="Griggs A."/>
            <person name="Gujja S."/>
            <person name="Hansen M."/>
            <person name="Howarth C."/>
            <person name="Imamovic A."/>
            <person name="Ireland A."/>
            <person name="Larimer J."/>
            <person name="McCowan C."/>
            <person name="Murphy C."/>
            <person name="Pearson M."/>
            <person name="Poon T.W."/>
            <person name="Priest M."/>
            <person name="Roberts A."/>
            <person name="Saif S."/>
            <person name="Shea T."/>
            <person name="Sisk P."/>
            <person name="Sykes S."/>
            <person name="Wortman J."/>
            <person name="Nusbaum C."/>
            <person name="Birren B."/>
        </authorList>
    </citation>
    <scope>NUCLEOTIDE SEQUENCE [LARGE SCALE GENOMIC DNA]</scope>
    <source>
        <strain evidence="6 7">CBS 606.96</strain>
    </source>
</reference>
<comment type="caution">
    <text evidence="6">The sequence shown here is derived from an EMBL/GenBank/DDBJ whole genome shotgun (WGS) entry which is preliminary data.</text>
</comment>
<dbReference type="Proteomes" id="UP000019478">
    <property type="component" value="Unassembled WGS sequence"/>
</dbReference>
<proteinExistence type="inferred from homology"/>
<dbReference type="InterPro" id="IPR006913">
    <property type="entry name" value="CENP-V/GFA"/>
</dbReference>
<dbReference type="EMBL" id="AMGY01000006">
    <property type="protein sequence ID" value="EXJ80632.1"/>
    <property type="molecule type" value="Genomic_DNA"/>
</dbReference>
<dbReference type="GO" id="GO:0046872">
    <property type="term" value="F:metal ion binding"/>
    <property type="evidence" value="ECO:0007669"/>
    <property type="project" value="UniProtKB-KW"/>
</dbReference>
<dbReference type="AlphaFoldDB" id="W9XJD8"/>
<keyword evidence="2" id="KW-0479">Metal-binding</keyword>
<protein>
    <recommendedName>
        <fullName evidence="5">CENP-V/GFA domain-containing protein</fullName>
    </recommendedName>
</protein>
<name>W9XJD8_9EURO</name>
<evidence type="ECO:0000313" key="6">
    <source>
        <dbReference type="EMBL" id="EXJ80632.1"/>
    </source>
</evidence>
<dbReference type="Pfam" id="PF04828">
    <property type="entry name" value="GFA"/>
    <property type="match status" value="2"/>
</dbReference>
<evidence type="ECO:0000259" key="5">
    <source>
        <dbReference type="PROSITE" id="PS51891"/>
    </source>
</evidence>
<dbReference type="Gene3D" id="2.170.150.70">
    <property type="match status" value="1"/>
</dbReference>
<evidence type="ECO:0000256" key="4">
    <source>
        <dbReference type="ARBA" id="ARBA00023239"/>
    </source>
</evidence>
<dbReference type="RefSeq" id="XP_007735220.1">
    <property type="nucleotide sequence ID" value="XM_007737030.1"/>
</dbReference>
<dbReference type="HOGENOM" id="CLU_038839_0_0_1"/>
<evidence type="ECO:0000256" key="3">
    <source>
        <dbReference type="ARBA" id="ARBA00022833"/>
    </source>
</evidence>
<organism evidence="6 7">
    <name type="scientific">Capronia epimyces CBS 606.96</name>
    <dbReference type="NCBI Taxonomy" id="1182542"/>
    <lineage>
        <taxon>Eukaryota</taxon>
        <taxon>Fungi</taxon>
        <taxon>Dikarya</taxon>
        <taxon>Ascomycota</taxon>
        <taxon>Pezizomycotina</taxon>
        <taxon>Eurotiomycetes</taxon>
        <taxon>Chaetothyriomycetidae</taxon>
        <taxon>Chaetothyriales</taxon>
        <taxon>Herpotrichiellaceae</taxon>
        <taxon>Capronia</taxon>
    </lineage>
</organism>
<evidence type="ECO:0000256" key="1">
    <source>
        <dbReference type="ARBA" id="ARBA00005495"/>
    </source>
</evidence>
<keyword evidence="3" id="KW-0862">Zinc</keyword>
<evidence type="ECO:0000313" key="7">
    <source>
        <dbReference type="Proteomes" id="UP000019478"/>
    </source>
</evidence>
<dbReference type="GeneID" id="19171020"/>
<evidence type="ECO:0000256" key="2">
    <source>
        <dbReference type="ARBA" id="ARBA00022723"/>
    </source>
</evidence>
<dbReference type="PANTHER" id="PTHR33337:SF30">
    <property type="entry name" value="DUF636 DOMAIN PROTEIN (AFU_ORTHOLOGUE AFUA_1G03180)"/>
    <property type="match status" value="1"/>
</dbReference>
<sequence>MATPTHLTCLCALIYEPASLLSSSALPFKCCICHCNTCRRTTGALGTWYAILKGRPSDKSMSNTTAYKTSEKYTRFFCKQCGCNVFVRSERDGRWLACAGIVEIDDKQTENGTRDEKNLNVAQVEFHEYVGDARDGGFAPYLTRLGGKNVPCFASEPDDGAGQMSEAELLELKDQGRDTVSDERGEMMDVACHCGGVQLHIAPPAHNEKSEGWYVPQDRSKYSARLCCCRSCRLTLGFSLQPWTYIPPAHIFTKQGELVLFGPRAKDTVQIVKLKHYQSSDSVLRSFCSTCGATVFFQSFERPDVIDLSVGVVRSRADNARVEEWLQWDRNEVSMRHEAVDCELVEAWLGG</sequence>
<keyword evidence="7" id="KW-1185">Reference proteome</keyword>
<accession>W9XJD8</accession>
<dbReference type="Gene3D" id="3.90.1590.10">
    <property type="entry name" value="glutathione-dependent formaldehyde- activating enzyme (gfa)"/>
    <property type="match status" value="1"/>
</dbReference>
<dbReference type="SUPFAM" id="SSF51316">
    <property type="entry name" value="Mss4-like"/>
    <property type="match status" value="2"/>
</dbReference>
<comment type="similarity">
    <text evidence="1">Belongs to the Gfa family.</text>
</comment>
<feature type="domain" description="CENP-V/GFA" evidence="5">
    <location>
        <begin position="183"/>
        <end position="329"/>
    </location>
</feature>
<keyword evidence="4" id="KW-0456">Lyase</keyword>
<dbReference type="GO" id="GO:0016846">
    <property type="term" value="F:carbon-sulfur lyase activity"/>
    <property type="evidence" value="ECO:0007669"/>
    <property type="project" value="InterPro"/>
</dbReference>
<dbReference type="OrthoDB" id="5422068at2759"/>
<dbReference type="InterPro" id="IPR011057">
    <property type="entry name" value="Mss4-like_sf"/>
</dbReference>